<name>A0ABR1JEY3_9AGAR</name>
<dbReference type="SUPFAM" id="SSF48208">
    <property type="entry name" value="Six-hairpin glycosidases"/>
    <property type="match status" value="1"/>
</dbReference>
<dbReference type="InterPro" id="IPR012341">
    <property type="entry name" value="6hp_glycosidase-like_sf"/>
</dbReference>
<dbReference type="InterPro" id="IPR010905">
    <property type="entry name" value="Glyco_hydro_88"/>
</dbReference>
<proteinExistence type="predicted"/>
<evidence type="ECO:0000256" key="2">
    <source>
        <dbReference type="SAM" id="SignalP"/>
    </source>
</evidence>
<comment type="caution">
    <text evidence="3">The sequence shown here is derived from an EMBL/GenBank/DDBJ whole genome shotgun (WGS) entry which is preliminary data.</text>
</comment>
<feature type="chain" id="PRO_5045318775" description="Six-hairpin glycosidase" evidence="2">
    <location>
        <begin position="24"/>
        <end position="423"/>
    </location>
</feature>
<dbReference type="Pfam" id="PF07470">
    <property type="entry name" value="Glyco_hydro_88"/>
    <property type="match status" value="1"/>
</dbReference>
<gene>
    <name evidence="3" type="ORF">VKT23_010185</name>
</gene>
<keyword evidence="2" id="KW-0732">Signal</keyword>
<keyword evidence="4" id="KW-1185">Reference proteome</keyword>
<sequence length="423" mass="45427">MPCSITVAPFILTLTIFTSCVFTAPSPSSFRRDITDPFSYAPGFDIQKVASVAESLPSHSWEYGTAVEMLLELYNPELSVFGDAPFDQKANSFDGVKALTYAKSHIVLNLADAAGANILIDGDGATGDPASLGTSAVMLGKSDDLYKEAAERTMGYLVGTAPRYWNGAISQRADVAELWADFVYMAPPFLAYYAVDTSNSTLLYEAVRQCFTYRQILQQPALLSSTAGLWQHIVGPQSADSGLWSTGNAWAAAGMTRVLATVTKAPEYLFESLLASKVQIIGELTGYIQEIIDGALGSSFDGGLLRNYMNDDNSFGEISGTTLIASVIYRMAVLQPSIFYPSSTYLTFANSVLSLLGSEDSTGEPHISSGGIAQPVVNPLNWFDPVPITAVNGTGSPEGQNFVVLMYAAWRDCVSFGICSENY</sequence>
<dbReference type="PANTHER" id="PTHR41814">
    <property type="entry name" value="EXPRESSED PROTEIN"/>
    <property type="match status" value="1"/>
</dbReference>
<keyword evidence="1" id="KW-0378">Hydrolase</keyword>
<evidence type="ECO:0008006" key="5">
    <source>
        <dbReference type="Google" id="ProtNLM"/>
    </source>
</evidence>
<accession>A0ABR1JEY3</accession>
<organism evidence="3 4">
    <name type="scientific">Marasmiellus scandens</name>
    <dbReference type="NCBI Taxonomy" id="2682957"/>
    <lineage>
        <taxon>Eukaryota</taxon>
        <taxon>Fungi</taxon>
        <taxon>Dikarya</taxon>
        <taxon>Basidiomycota</taxon>
        <taxon>Agaricomycotina</taxon>
        <taxon>Agaricomycetes</taxon>
        <taxon>Agaricomycetidae</taxon>
        <taxon>Agaricales</taxon>
        <taxon>Marasmiineae</taxon>
        <taxon>Omphalotaceae</taxon>
        <taxon>Marasmiellus</taxon>
    </lineage>
</organism>
<protein>
    <recommendedName>
        <fullName evidence="5">Six-hairpin glycosidase</fullName>
    </recommendedName>
</protein>
<dbReference type="PANTHER" id="PTHR41814:SF1">
    <property type="entry name" value="CELLULASE"/>
    <property type="match status" value="1"/>
</dbReference>
<dbReference type="Proteomes" id="UP001498398">
    <property type="component" value="Unassembled WGS sequence"/>
</dbReference>
<dbReference type="InterPro" id="IPR008928">
    <property type="entry name" value="6-hairpin_glycosidase_sf"/>
</dbReference>
<dbReference type="Gene3D" id="1.50.10.10">
    <property type="match status" value="1"/>
</dbReference>
<dbReference type="EMBL" id="JBANRG010000019">
    <property type="protein sequence ID" value="KAK7457841.1"/>
    <property type="molecule type" value="Genomic_DNA"/>
</dbReference>
<feature type="signal peptide" evidence="2">
    <location>
        <begin position="1"/>
        <end position="23"/>
    </location>
</feature>
<evidence type="ECO:0000256" key="1">
    <source>
        <dbReference type="ARBA" id="ARBA00022801"/>
    </source>
</evidence>
<evidence type="ECO:0000313" key="4">
    <source>
        <dbReference type="Proteomes" id="UP001498398"/>
    </source>
</evidence>
<reference evidence="3 4" key="1">
    <citation type="submission" date="2024-01" db="EMBL/GenBank/DDBJ databases">
        <title>A draft genome for the cacao thread blight pathogen Marasmiellus scandens.</title>
        <authorList>
            <person name="Baruah I.K."/>
            <person name="Leung J."/>
            <person name="Bukari Y."/>
            <person name="Amoako-Attah I."/>
            <person name="Meinhardt L.W."/>
            <person name="Bailey B.A."/>
            <person name="Cohen S.P."/>
        </authorList>
    </citation>
    <scope>NUCLEOTIDE SEQUENCE [LARGE SCALE GENOMIC DNA]</scope>
    <source>
        <strain evidence="3 4">GH-19</strain>
    </source>
</reference>
<evidence type="ECO:0000313" key="3">
    <source>
        <dbReference type="EMBL" id="KAK7457841.1"/>
    </source>
</evidence>